<dbReference type="GO" id="GO:0004134">
    <property type="term" value="F:4-alpha-glucanotransferase activity"/>
    <property type="evidence" value="ECO:0007669"/>
    <property type="project" value="UniProtKB-EC"/>
</dbReference>
<evidence type="ECO:0000256" key="5">
    <source>
        <dbReference type="ARBA" id="ARBA00022676"/>
    </source>
</evidence>
<dbReference type="EC" id="2.4.1.25" evidence="3 10"/>
<feature type="region of interest" description="Disordered" evidence="11">
    <location>
        <begin position="1"/>
        <end position="35"/>
    </location>
</feature>
<sequence length="746" mass="82244">MQTKSKAAEKQGVTMTGACSNEAASPHSDQRTESPARLARPLIKLAKAAGVATSFIDQLGTYTEISDAALVAVLKALDINASSDEAIEQSIAHIEDENSKRLLNPTIVTTCGKPTTIELNCPADTDVNATVTLEDGSVYESIVLIPNLNSGRLSLTLSTDLPMGYHTLTVDAGERHATATIINAPERIPVPKAVVEHQRWGWMVQMYSVRSPESWGIGDYGDLKRLAQDAAEKSGADFMLINPIHAGAPIPPLEPSPYLPESRRFLNVTYIRPQDISEYTALPADVREQVDALHDSVAARNNESTPMDINAAWEAKRPALRLIFDAGRNAKRELEFEHFKAAAGPDLDSFATWCVCFEIWGAPWGENRWFFEKRIDDPAVQSLVAEHHDLFEFNRWLQWIAAEQVNEAQHAALNHGMALGLMQDMAVGVHGLGADAWANPERFATGSVTVGCPPDFYNQQGQDWGQPPFNPRQLEATGYQVYREMVHSMYEHAGAVRIDHVLGLFRLWWIPQGLGAKNGAYVMYNHEAMLGVLSIEATRVNGMVIGEDLGTVPAYVRRILADHGVLGTDVEWFARVDDSPNAGDPYKEPSEYRRQALASVTTHDLPPTAGYLNFEHVQLREKLHLLSEPVESFAASALAERTAMMNRLVASGYIEQSVADDVPNHIQEIVEAMHAMLTDTPSLLLQAALVDGVGEHRTQNQPGTSSEYSNWRVPLADEHEHVVHTGEVFNLPRVQSLAAVMRGERK</sequence>
<keyword evidence="14" id="KW-1185">Reference proteome</keyword>
<dbReference type="SUPFAM" id="SSF51445">
    <property type="entry name" value="(Trans)glycosidases"/>
    <property type="match status" value="1"/>
</dbReference>
<dbReference type="OrthoDB" id="9811841at2"/>
<evidence type="ECO:0000256" key="7">
    <source>
        <dbReference type="ARBA" id="ARBA00023277"/>
    </source>
</evidence>
<dbReference type="InterPro" id="IPR017853">
    <property type="entry name" value="GH"/>
</dbReference>
<dbReference type="Gene3D" id="3.20.20.80">
    <property type="entry name" value="Glycosidases"/>
    <property type="match status" value="1"/>
</dbReference>
<gene>
    <name evidence="13" type="primary">malQ</name>
    <name evidence="13" type="ORF">CSQ86_00775</name>
</gene>
<comment type="catalytic activity">
    <reaction evidence="1 10">
        <text>Transfers a segment of a (1-&gt;4)-alpha-D-glucan to a new position in an acceptor, which may be glucose or a (1-&gt;4)-alpha-D-glucan.</text>
        <dbReference type="EC" id="2.4.1.25"/>
    </reaction>
</comment>
<accession>A0A2M9HLG6</accession>
<dbReference type="InterPro" id="IPR003385">
    <property type="entry name" value="Glyco_hydro_77"/>
</dbReference>
<evidence type="ECO:0000256" key="10">
    <source>
        <dbReference type="RuleBase" id="RU361207"/>
    </source>
</evidence>
<evidence type="ECO:0000313" key="14">
    <source>
        <dbReference type="Proteomes" id="UP000229239"/>
    </source>
</evidence>
<evidence type="ECO:0000256" key="3">
    <source>
        <dbReference type="ARBA" id="ARBA00012560"/>
    </source>
</evidence>
<keyword evidence="5 10" id="KW-0328">Glycosyltransferase</keyword>
<evidence type="ECO:0000256" key="9">
    <source>
        <dbReference type="ARBA" id="ARBA00031501"/>
    </source>
</evidence>
<comment type="similarity">
    <text evidence="2 10">Belongs to the disproportionating enzyme family.</text>
</comment>
<name>A0A2M9HLG6_9BIFI</name>
<reference evidence="14" key="1">
    <citation type="submission" date="2017-10" db="EMBL/GenBank/DDBJ databases">
        <title>Draft genome sequences of strains TRE 1, TRE 9, TRE H and TRI 7, isolated from tamarins, belonging to four potential novel Bifidobacterium species.</title>
        <authorList>
            <person name="Mattarelli P."/>
            <person name="Modesto M."/>
            <person name="Puglisi E."/>
            <person name="Morelli L."/>
            <person name="Bonetti A."/>
            <person name="Spezio C."/>
            <person name="Sandri C."/>
        </authorList>
    </citation>
    <scope>NUCLEOTIDE SEQUENCE [LARGE SCALE GENOMIC DNA]</scope>
    <source>
        <strain evidence="14">TREH</strain>
    </source>
</reference>
<dbReference type="Pfam" id="PF02446">
    <property type="entry name" value="Glyco_hydro_77"/>
    <property type="match status" value="1"/>
</dbReference>
<evidence type="ECO:0000313" key="13">
    <source>
        <dbReference type="EMBL" id="PJM77654.1"/>
    </source>
</evidence>
<protein>
    <recommendedName>
        <fullName evidence="4 10">4-alpha-glucanotransferase</fullName>
        <ecNumber evidence="3 10">2.4.1.25</ecNumber>
    </recommendedName>
    <alternativeName>
        <fullName evidence="8 10">Amylomaltase</fullName>
    </alternativeName>
    <alternativeName>
        <fullName evidence="9 10">Disproportionating enzyme</fullName>
    </alternativeName>
</protein>
<dbReference type="GO" id="GO:0005975">
    <property type="term" value="P:carbohydrate metabolic process"/>
    <property type="evidence" value="ECO:0007669"/>
    <property type="project" value="InterPro"/>
</dbReference>
<keyword evidence="6 10" id="KW-0808">Transferase</keyword>
<dbReference type="InterPro" id="IPR048458">
    <property type="entry name" value="MalQ_N"/>
</dbReference>
<evidence type="ECO:0000256" key="1">
    <source>
        <dbReference type="ARBA" id="ARBA00000439"/>
    </source>
</evidence>
<organism evidence="13 14">
    <name type="scientific">Bifidobacterium felsineum</name>
    <dbReference type="NCBI Taxonomy" id="2045440"/>
    <lineage>
        <taxon>Bacteria</taxon>
        <taxon>Bacillati</taxon>
        <taxon>Actinomycetota</taxon>
        <taxon>Actinomycetes</taxon>
        <taxon>Bifidobacteriales</taxon>
        <taxon>Bifidobacteriaceae</taxon>
        <taxon>Bifidobacterium</taxon>
    </lineage>
</organism>
<dbReference type="AlphaFoldDB" id="A0A2M9HLG6"/>
<evidence type="ECO:0000256" key="6">
    <source>
        <dbReference type="ARBA" id="ARBA00022679"/>
    </source>
</evidence>
<dbReference type="Proteomes" id="UP000229239">
    <property type="component" value="Unassembled WGS sequence"/>
</dbReference>
<dbReference type="EMBL" id="PEBJ01000001">
    <property type="protein sequence ID" value="PJM77654.1"/>
    <property type="molecule type" value="Genomic_DNA"/>
</dbReference>
<evidence type="ECO:0000256" key="11">
    <source>
        <dbReference type="SAM" id="MobiDB-lite"/>
    </source>
</evidence>
<comment type="caution">
    <text evidence="13">The sequence shown here is derived from an EMBL/GenBank/DDBJ whole genome shotgun (WGS) entry which is preliminary data.</text>
</comment>
<dbReference type="NCBIfam" id="TIGR00217">
    <property type="entry name" value="malQ"/>
    <property type="match status" value="1"/>
</dbReference>
<proteinExistence type="inferred from homology"/>
<feature type="compositionally biased region" description="Polar residues" evidence="11">
    <location>
        <begin position="13"/>
        <end position="23"/>
    </location>
</feature>
<evidence type="ECO:0000256" key="2">
    <source>
        <dbReference type="ARBA" id="ARBA00005684"/>
    </source>
</evidence>
<dbReference type="PANTHER" id="PTHR32438">
    <property type="entry name" value="4-ALPHA-GLUCANOTRANSFERASE DPE1, CHLOROPLASTIC/AMYLOPLASTIC"/>
    <property type="match status" value="1"/>
</dbReference>
<evidence type="ECO:0000256" key="4">
    <source>
        <dbReference type="ARBA" id="ARBA00020295"/>
    </source>
</evidence>
<dbReference type="Pfam" id="PF21226">
    <property type="entry name" value="MalQ_N"/>
    <property type="match status" value="1"/>
</dbReference>
<keyword evidence="7 10" id="KW-0119">Carbohydrate metabolism</keyword>
<feature type="domain" description="MalQ N-terminal beta-sandwich" evidence="12">
    <location>
        <begin position="103"/>
        <end position="185"/>
    </location>
</feature>
<dbReference type="PANTHER" id="PTHR32438:SF5">
    <property type="entry name" value="4-ALPHA-GLUCANOTRANSFERASE DPE1, CHLOROPLASTIC_AMYLOPLASTIC"/>
    <property type="match status" value="1"/>
</dbReference>
<evidence type="ECO:0000256" key="8">
    <source>
        <dbReference type="ARBA" id="ARBA00031423"/>
    </source>
</evidence>
<evidence type="ECO:0000259" key="12">
    <source>
        <dbReference type="Pfam" id="PF21226"/>
    </source>
</evidence>